<keyword evidence="1" id="KW-0812">Transmembrane</keyword>
<accession>A0A3N5YLK8</accession>
<feature type="transmembrane region" description="Helical" evidence="1">
    <location>
        <begin position="51"/>
        <end position="75"/>
    </location>
</feature>
<organism evidence="2 3">
    <name type="scientific">Alteromonas sediminis</name>
    <dbReference type="NCBI Taxonomy" id="2259342"/>
    <lineage>
        <taxon>Bacteria</taxon>
        <taxon>Pseudomonadati</taxon>
        <taxon>Pseudomonadota</taxon>
        <taxon>Gammaproteobacteria</taxon>
        <taxon>Alteromonadales</taxon>
        <taxon>Alteromonadaceae</taxon>
        <taxon>Alteromonas/Salinimonas group</taxon>
        <taxon>Alteromonas</taxon>
    </lineage>
</organism>
<feature type="transmembrane region" description="Helical" evidence="1">
    <location>
        <begin position="82"/>
        <end position="102"/>
    </location>
</feature>
<gene>
    <name evidence="2" type="ORF">DRW07_14775</name>
</gene>
<dbReference type="AlphaFoldDB" id="A0A3N5YLK8"/>
<dbReference type="EMBL" id="RPOK01000004">
    <property type="protein sequence ID" value="RPJ66061.1"/>
    <property type="molecule type" value="Genomic_DNA"/>
</dbReference>
<evidence type="ECO:0000313" key="3">
    <source>
        <dbReference type="Proteomes" id="UP000275281"/>
    </source>
</evidence>
<dbReference type="RefSeq" id="WP_124028692.1">
    <property type="nucleotide sequence ID" value="NZ_JBHRSN010000007.1"/>
</dbReference>
<evidence type="ECO:0000313" key="2">
    <source>
        <dbReference type="EMBL" id="RPJ66061.1"/>
    </source>
</evidence>
<keyword evidence="3" id="KW-1185">Reference proteome</keyword>
<sequence>MQMSNIKSLLITAVVGYLYLNIALVMFWRPIILYNPTMDWLLEHFAGTGWFSPLLFIQDFIINTVLSFPLALFIHYLRPQSYWIHGAVAVLPGFLWTHSVWINDPGFSQIWQSVAIGWVHSLATLPLAVMVVIWLSGRRA</sequence>
<comment type="caution">
    <text evidence="2">The sequence shown here is derived from an EMBL/GenBank/DDBJ whole genome shotgun (WGS) entry which is preliminary data.</text>
</comment>
<name>A0A3N5YLK8_9ALTE</name>
<keyword evidence="1" id="KW-1133">Transmembrane helix</keyword>
<dbReference type="OrthoDB" id="7068242at2"/>
<feature type="transmembrane region" description="Helical" evidence="1">
    <location>
        <begin position="114"/>
        <end position="135"/>
    </location>
</feature>
<dbReference type="Proteomes" id="UP000275281">
    <property type="component" value="Unassembled WGS sequence"/>
</dbReference>
<evidence type="ECO:0000256" key="1">
    <source>
        <dbReference type="SAM" id="Phobius"/>
    </source>
</evidence>
<protein>
    <submittedName>
        <fullName evidence="2">Uncharacterized protein</fullName>
    </submittedName>
</protein>
<proteinExistence type="predicted"/>
<reference evidence="2 3" key="1">
    <citation type="submission" date="2018-11" db="EMBL/GenBank/DDBJ databases">
        <authorList>
            <person name="Ye M.-Q."/>
            <person name="Du Z.-J."/>
        </authorList>
    </citation>
    <scope>NUCLEOTIDE SEQUENCE [LARGE SCALE GENOMIC DNA]</scope>
    <source>
        <strain evidence="2 3">U0105</strain>
    </source>
</reference>
<keyword evidence="1" id="KW-0472">Membrane</keyword>
<feature type="transmembrane region" description="Helical" evidence="1">
    <location>
        <begin position="9"/>
        <end position="31"/>
    </location>
</feature>